<evidence type="ECO:0000313" key="1">
    <source>
        <dbReference type="EMBL" id="GEO81675.1"/>
    </source>
</evidence>
<reference evidence="1 2" key="1">
    <citation type="submission" date="2019-07" db="EMBL/GenBank/DDBJ databases">
        <title>Whole genome shotgun sequence of Rhodospirillum oryzae NBRC 107573.</title>
        <authorList>
            <person name="Hosoyama A."/>
            <person name="Uohara A."/>
            <person name="Ohji S."/>
            <person name="Ichikawa N."/>
        </authorList>
    </citation>
    <scope>NUCLEOTIDE SEQUENCE [LARGE SCALE GENOMIC DNA]</scope>
    <source>
        <strain evidence="1 2">NBRC 107573</strain>
    </source>
</reference>
<dbReference type="Proteomes" id="UP000321567">
    <property type="component" value="Unassembled WGS sequence"/>
</dbReference>
<gene>
    <name evidence="1" type="ORF">ROR02_18060</name>
</gene>
<name>A0A512H899_9PROT</name>
<accession>A0A512H899</accession>
<comment type="caution">
    <text evidence="1">The sequence shown here is derived from an EMBL/GenBank/DDBJ whole genome shotgun (WGS) entry which is preliminary data.</text>
</comment>
<sequence length="136" mass="15189">MPSNTVRQAGVRAVGVLVDNCVGDFEGNANRPRDSKRLPAVVHHGDDCLILLKKQEKIKFPKPCPEGKGPVARAFAIHRENIHVRDRGPRGNRRWGLSFWVFVDNVVDKPGGKRWKEWGKQGPARAAEGRGLRLIP</sequence>
<dbReference type="AlphaFoldDB" id="A0A512H899"/>
<proteinExistence type="predicted"/>
<dbReference type="EMBL" id="BJZO01000044">
    <property type="protein sequence ID" value="GEO81675.1"/>
    <property type="molecule type" value="Genomic_DNA"/>
</dbReference>
<keyword evidence="2" id="KW-1185">Reference proteome</keyword>
<evidence type="ECO:0000313" key="2">
    <source>
        <dbReference type="Proteomes" id="UP000321567"/>
    </source>
</evidence>
<organism evidence="1 2">
    <name type="scientific">Pararhodospirillum oryzae</name>
    <dbReference type="NCBI Taxonomy" id="478448"/>
    <lineage>
        <taxon>Bacteria</taxon>
        <taxon>Pseudomonadati</taxon>
        <taxon>Pseudomonadota</taxon>
        <taxon>Alphaproteobacteria</taxon>
        <taxon>Rhodospirillales</taxon>
        <taxon>Rhodospirillaceae</taxon>
        <taxon>Pararhodospirillum</taxon>
    </lineage>
</organism>
<protein>
    <submittedName>
        <fullName evidence="1">Uncharacterized protein</fullName>
    </submittedName>
</protein>